<keyword evidence="4" id="KW-0539">Nucleus</keyword>
<feature type="domain" description="Pre-mRNA-splicing factor 3" evidence="7">
    <location>
        <begin position="1"/>
        <end position="44"/>
    </location>
</feature>
<dbReference type="GO" id="GO:0000398">
    <property type="term" value="P:mRNA splicing, via spliceosome"/>
    <property type="evidence" value="ECO:0007669"/>
    <property type="project" value="InterPro"/>
</dbReference>
<evidence type="ECO:0000256" key="4">
    <source>
        <dbReference type="ARBA" id="ARBA00023242"/>
    </source>
</evidence>
<dbReference type="InterPro" id="IPR027104">
    <property type="entry name" value="Prp3"/>
</dbReference>
<dbReference type="InterPro" id="IPR013881">
    <property type="entry name" value="Pre-mRNA_splic_Prp3_dom"/>
</dbReference>
<evidence type="ECO:0000259" key="6">
    <source>
        <dbReference type="Pfam" id="PF06544"/>
    </source>
</evidence>
<dbReference type="Pfam" id="PF06544">
    <property type="entry name" value="Prp3_C"/>
    <property type="match status" value="1"/>
</dbReference>
<dbReference type="STRING" id="34508.A0A4U5N408"/>
<dbReference type="Proteomes" id="UP000298663">
    <property type="component" value="Unassembled WGS sequence"/>
</dbReference>
<dbReference type="AlphaFoldDB" id="A0A4U5N408"/>
<gene>
    <name evidence="8" type="ORF">L596_018074</name>
</gene>
<feature type="region of interest" description="Disordered" evidence="5">
    <location>
        <begin position="29"/>
        <end position="54"/>
    </location>
</feature>
<keyword evidence="9" id="KW-1185">Reference proteome</keyword>
<dbReference type="PANTHER" id="PTHR14212">
    <property type="entry name" value="U4/U6-ASSOCIATED RNA SPLICING FACTOR-RELATED"/>
    <property type="match status" value="1"/>
</dbReference>
<evidence type="ECO:0000256" key="3">
    <source>
        <dbReference type="ARBA" id="ARBA00023187"/>
    </source>
</evidence>
<sequence>MSNLMRVLGDDAIKDPTKMEEHVKKQIAERLRKHEQDNEDRKLTKEQRAAKKTKKISEDVSLGVHVAVYKVKSLQHPKKKFKVECNAKQLQMTGAIIYHKLFNVVAVEGGPKQQKFFKNLMMQRIKWGDEIIGQKNDVEDKDVPGERNECHLPGTSALDVCLI</sequence>
<dbReference type="GO" id="GO:0046540">
    <property type="term" value="C:U4/U6 x U5 tri-snRNP complex"/>
    <property type="evidence" value="ECO:0007669"/>
    <property type="project" value="InterPro"/>
</dbReference>
<evidence type="ECO:0000313" key="8">
    <source>
        <dbReference type="EMBL" id="TKR77024.1"/>
    </source>
</evidence>
<protein>
    <submittedName>
        <fullName evidence="8">Uncharacterized protein</fullName>
    </submittedName>
</protein>
<keyword evidence="2" id="KW-0507">mRNA processing</keyword>
<feature type="compositionally biased region" description="Basic and acidic residues" evidence="5">
    <location>
        <begin position="29"/>
        <end position="49"/>
    </location>
</feature>
<organism evidence="8 9">
    <name type="scientific">Steinernema carpocapsae</name>
    <name type="common">Entomopathogenic nematode</name>
    <dbReference type="NCBI Taxonomy" id="34508"/>
    <lineage>
        <taxon>Eukaryota</taxon>
        <taxon>Metazoa</taxon>
        <taxon>Ecdysozoa</taxon>
        <taxon>Nematoda</taxon>
        <taxon>Chromadorea</taxon>
        <taxon>Rhabditida</taxon>
        <taxon>Tylenchina</taxon>
        <taxon>Panagrolaimomorpha</taxon>
        <taxon>Strongyloidoidea</taxon>
        <taxon>Steinernematidae</taxon>
        <taxon>Steinernema</taxon>
    </lineage>
</organism>
<evidence type="ECO:0000259" key="7">
    <source>
        <dbReference type="Pfam" id="PF08572"/>
    </source>
</evidence>
<evidence type="ECO:0000256" key="1">
    <source>
        <dbReference type="ARBA" id="ARBA00004123"/>
    </source>
</evidence>
<comment type="caution">
    <text evidence="8">The sequence shown here is derived from an EMBL/GenBank/DDBJ whole genome shotgun (WGS) entry which is preliminary data.</text>
</comment>
<dbReference type="InterPro" id="IPR010541">
    <property type="entry name" value="Prp3_C"/>
</dbReference>
<dbReference type="Pfam" id="PF08572">
    <property type="entry name" value="PRP3"/>
    <property type="match status" value="1"/>
</dbReference>
<dbReference type="OrthoDB" id="10264544at2759"/>
<name>A0A4U5N408_STECR</name>
<dbReference type="PANTHER" id="PTHR14212:SF0">
    <property type="entry name" value="U4_U6 SMALL NUCLEAR RIBONUCLEOPROTEIN PRP3"/>
    <property type="match status" value="1"/>
</dbReference>
<reference evidence="8 9" key="2">
    <citation type="journal article" date="2019" name="G3 (Bethesda)">
        <title>Hybrid Assembly of the Genome of the Entomopathogenic Nematode Steinernema carpocapsae Identifies the X-Chromosome.</title>
        <authorList>
            <person name="Serra L."/>
            <person name="Macchietto M."/>
            <person name="Macias-Munoz A."/>
            <person name="McGill C.J."/>
            <person name="Rodriguez I.M."/>
            <person name="Rodriguez B."/>
            <person name="Murad R."/>
            <person name="Mortazavi A."/>
        </authorList>
    </citation>
    <scope>NUCLEOTIDE SEQUENCE [LARGE SCALE GENOMIC DNA]</scope>
    <source>
        <strain evidence="8 9">ALL</strain>
    </source>
</reference>
<feature type="domain" description="Small nuclear ribonucleoprotein Prp3 C-terminal" evidence="6">
    <location>
        <begin position="67"/>
        <end position="151"/>
    </location>
</feature>
<accession>A0A4U5N408</accession>
<evidence type="ECO:0000256" key="2">
    <source>
        <dbReference type="ARBA" id="ARBA00022664"/>
    </source>
</evidence>
<dbReference type="EMBL" id="AZBU02000005">
    <property type="protein sequence ID" value="TKR77024.1"/>
    <property type="molecule type" value="Genomic_DNA"/>
</dbReference>
<keyword evidence="3" id="KW-0508">mRNA splicing</keyword>
<evidence type="ECO:0000256" key="5">
    <source>
        <dbReference type="SAM" id="MobiDB-lite"/>
    </source>
</evidence>
<dbReference type="CDD" id="cd24162">
    <property type="entry name" value="Prp3_C"/>
    <property type="match status" value="1"/>
</dbReference>
<comment type="subcellular location">
    <subcellularLocation>
        <location evidence="1">Nucleus</location>
    </subcellularLocation>
</comment>
<reference evidence="8 9" key="1">
    <citation type="journal article" date="2015" name="Genome Biol.">
        <title>Comparative genomics of Steinernema reveals deeply conserved gene regulatory networks.</title>
        <authorList>
            <person name="Dillman A.R."/>
            <person name="Macchietto M."/>
            <person name="Porter C.F."/>
            <person name="Rogers A."/>
            <person name="Williams B."/>
            <person name="Antoshechkin I."/>
            <person name="Lee M.M."/>
            <person name="Goodwin Z."/>
            <person name="Lu X."/>
            <person name="Lewis E.E."/>
            <person name="Goodrich-Blair H."/>
            <person name="Stock S.P."/>
            <person name="Adams B.J."/>
            <person name="Sternberg P.W."/>
            <person name="Mortazavi A."/>
        </authorList>
    </citation>
    <scope>NUCLEOTIDE SEQUENCE [LARGE SCALE GENOMIC DNA]</scope>
    <source>
        <strain evidence="8 9">ALL</strain>
    </source>
</reference>
<evidence type="ECO:0000313" key="9">
    <source>
        <dbReference type="Proteomes" id="UP000298663"/>
    </source>
</evidence>
<proteinExistence type="predicted"/>